<dbReference type="EMBL" id="RBXO01000001">
    <property type="protein sequence ID" value="RKT53738.1"/>
    <property type="molecule type" value="Genomic_DNA"/>
</dbReference>
<gene>
    <name evidence="2" type="ORF">C8E97_2317</name>
</gene>
<dbReference type="Proteomes" id="UP000282084">
    <property type="component" value="Unassembled WGS sequence"/>
</dbReference>
<sequence length="155" mass="16328">MSRRVPPRYGHVTVGSGGDIRRGTSRLWKPAAWVLLAGLLYLYVAVCATDDDAHAPSPESLVHVATSALPPSGDHHGDTEGCGALIHDPGCFVVGDFFAGVQQLVALCALLLCLALIARGKARNRPARVVVRGYPPPARVRGGRGVLLSVCVSRT</sequence>
<keyword evidence="3" id="KW-1185">Reference proteome</keyword>
<proteinExistence type="predicted"/>
<name>A0A495W1K0_9PSEU</name>
<comment type="caution">
    <text evidence="2">The sequence shown here is derived from an EMBL/GenBank/DDBJ whole genome shotgun (WGS) entry which is preliminary data.</text>
</comment>
<keyword evidence="1" id="KW-0812">Transmembrane</keyword>
<evidence type="ECO:0000256" key="1">
    <source>
        <dbReference type="SAM" id="Phobius"/>
    </source>
</evidence>
<keyword evidence="1" id="KW-1133">Transmembrane helix</keyword>
<organism evidence="2 3">
    <name type="scientific">Saccharothrix australiensis</name>
    <dbReference type="NCBI Taxonomy" id="2072"/>
    <lineage>
        <taxon>Bacteria</taxon>
        <taxon>Bacillati</taxon>
        <taxon>Actinomycetota</taxon>
        <taxon>Actinomycetes</taxon>
        <taxon>Pseudonocardiales</taxon>
        <taxon>Pseudonocardiaceae</taxon>
        <taxon>Saccharothrix</taxon>
    </lineage>
</organism>
<reference evidence="2 3" key="1">
    <citation type="submission" date="2018-10" db="EMBL/GenBank/DDBJ databases">
        <title>Sequencing the genomes of 1000 actinobacteria strains.</title>
        <authorList>
            <person name="Klenk H.-P."/>
        </authorList>
    </citation>
    <scope>NUCLEOTIDE SEQUENCE [LARGE SCALE GENOMIC DNA]</scope>
    <source>
        <strain evidence="2 3">DSM 43800</strain>
    </source>
</reference>
<evidence type="ECO:0000313" key="2">
    <source>
        <dbReference type="EMBL" id="RKT53738.1"/>
    </source>
</evidence>
<feature type="transmembrane region" description="Helical" evidence="1">
    <location>
        <begin position="97"/>
        <end position="118"/>
    </location>
</feature>
<dbReference type="AlphaFoldDB" id="A0A495W1K0"/>
<accession>A0A495W1K0</accession>
<feature type="transmembrane region" description="Helical" evidence="1">
    <location>
        <begin position="27"/>
        <end position="46"/>
    </location>
</feature>
<evidence type="ECO:0000313" key="3">
    <source>
        <dbReference type="Proteomes" id="UP000282084"/>
    </source>
</evidence>
<protein>
    <submittedName>
        <fullName evidence="2">Uncharacterized protein</fullName>
    </submittedName>
</protein>
<keyword evidence="1" id="KW-0472">Membrane</keyword>